<sequence length="441" mass="48215">MTSHRFLESKAIFGEIMKIKKLLMVILITVCMVAGLSGCATYDNFKDTFFTDKGAGADTIKIGVLEPTTGENSSYGKAEIRGIEIAHKLHGKVLGKKVELVYEDTQSSIYTTQSAIQNILEKKPAVVLGTYGDACSLAAGEYLRDAKVPGITISATNPLVTENNEYYFRTSFSEAIQGYATAEYAVKSLNQNKVAVVSVEGDDTVSDMVNNFTRKCKGLYTVTKTKKVVKVTKKVKKKKVTTKQTITVAEKHPVTCQEIQIKQDGSDLDACIEQIRKSGVRTIFMATSFDSGKTFAGELDRLKVNGVTLIGPKEWHNNKLLSLQSGLKGIKIAVASDFNGETAETKNYKEFTEAYQKKYGNKNQDQGTVMAYDAYMLAIEAIEKAGSTDGAKVRDALAKTRDYSGASGVITFNKLGVPSKPVNIDVIKDGAFKTVYVYKVK</sequence>
<feature type="domain" description="Leucine-binding protein" evidence="3">
    <location>
        <begin position="59"/>
        <end position="214"/>
    </location>
</feature>
<dbReference type="PANTHER" id="PTHR30483:SF6">
    <property type="entry name" value="PERIPLASMIC BINDING PROTEIN OF ABC TRANSPORTER FOR NATURAL AMINO ACIDS"/>
    <property type="match status" value="1"/>
</dbReference>
<reference evidence="4 5" key="1">
    <citation type="submission" date="2019-03" db="EMBL/GenBank/DDBJ databases">
        <title>Genomic Encyclopedia of Type Strains, Phase IV (KMG-IV): sequencing the most valuable type-strain genomes for metagenomic binning, comparative biology and taxonomic classification.</title>
        <authorList>
            <person name="Goeker M."/>
        </authorList>
    </citation>
    <scope>NUCLEOTIDE SEQUENCE [LARGE SCALE GENOMIC DNA]</scope>
    <source>
        <strain evidence="4 5">DSM 28287</strain>
    </source>
</reference>
<keyword evidence="5" id="KW-1185">Reference proteome</keyword>
<organism evidence="4 5">
    <name type="scientific">Aminicella lysinilytica</name>
    <dbReference type="NCBI Taxonomy" id="433323"/>
    <lineage>
        <taxon>Bacteria</taxon>
        <taxon>Bacillati</taxon>
        <taxon>Bacillota</taxon>
        <taxon>Clostridia</taxon>
        <taxon>Peptostreptococcales</taxon>
        <taxon>Anaerovoracaceae</taxon>
        <taxon>Aminicella</taxon>
    </lineage>
</organism>
<evidence type="ECO:0000313" key="5">
    <source>
        <dbReference type="Proteomes" id="UP000295500"/>
    </source>
</evidence>
<evidence type="ECO:0000259" key="3">
    <source>
        <dbReference type="Pfam" id="PF13458"/>
    </source>
</evidence>
<protein>
    <submittedName>
        <fullName evidence="4">Amino acid/amide ABC transporter substrate-binding protein (HAAT family)</fullName>
    </submittedName>
</protein>
<dbReference type="InterPro" id="IPR051010">
    <property type="entry name" value="BCAA_transport"/>
</dbReference>
<keyword evidence="2" id="KW-0732">Signal</keyword>
<proteinExistence type="inferred from homology"/>
<dbReference type="EMBL" id="SNXO01000018">
    <property type="protein sequence ID" value="TDP55994.1"/>
    <property type="molecule type" value="Genomic_DNA"/>
</dbReference>
<evidence type="ECO:0000256" key="2">
    <source>
        <dbReference type="ARBA" id="ARBA00022729"/>
    </source>
</evidence>
<dbReference type="PANTHER" id="PTHR30483">
    <property type="entry name" value="LEUCINE-SPECIFIC-BINDING PROTEIN"/>
    <property type="match status" value="1"/>
</dbReference>
<dbReference type="InterPro" id="IPR028081">
    <property type="entry name" value="Leu-bd"/>
</dbReference>
<feature type="domain" description="Leucine-binding protein" evidence="3">
    <location>
        <begin position="245"/>
        <end position="422"/>
    </location>
</feature>
<dbReference type="Proteomes" id="UP000295500">
    <property type="component" value="Unassembled WGS sequence"/>
</dbReference>
<name>A0A4R6Q1C5_9FIRM</name>
<comment type="caution">
    <text evidence="4">The sequence shown here is derived from an EMBL/GenBank/DDBJ whole genome shotgun (WGS) entry which is preliminary data.</text>
</comment>
<dbReference type="AlphaFoldDB" id="A0A4R6Q1C5"/>
<dbReference type="InterPro" id="IPR028082">
    <property type="entry name" value="Peripla_BP_I"/>
</dbReference>
<evidence type="ECO:0000313" key="4">
    <source>
        <dbReference type="EMBL" id="TDP55994.1"/>
    </source>
</evidence>
<accession>A0A4R6Q1C5</accession>
<dbReference type="Gene3D" id="3.40.50.2300">
    <property type="match status" value="2"/>
</dbReference>
<dbReference type="SUPFAM" id="SSF53822">
    <property type="entry name" value="Periplasmic binding protein-like I"/>
    <property type="match status" value="1"/>
</dbReference>
<gene>
    <name evidence="4" type="ORF">EV211_11848</name>
</gene>
<comment type="similarity">
    <text evidence="1">Belongs to the leucine-binding protein family.</text>
</comment>
<evidence type="ECO:0000256" key="1">
    <source>
        <dbReference type="ARBA" id="ARBA00010062"/>
    </source>
</evidence>
<dbReference type="Pfam" id="PF13458">
    <property type="entry name" value="Peripla_BP_6"/>
    <property type="match status" value="2"/>
</dbReference>